<sequence length="103" mass="11581">MGATMAKITFTGPIDIETDLDWTKEPVFEFETEVDALQTLQFLGEDLKAAREQVRHIMRYMDAAVRAARHNGEGDTQPQAIINHSGLARQTVYNMLGESNEVQ</sequence>
<dbReference type="Proteomes" id="UP000294513">
    <property type="component" value="Unassembled WGS sequence"/>
</dbReference>
<reference evidence="1 2" key="1">
    <citation type="submission" date="2019-03" db="EMBL/GenBank/DDBJ databases">
        <title>Draft genome sequences of novel Actinobacteria.</title>
        <authorList>
            <person name="Sahin N."/>
            <person name="Ay H."/>
            <person name="Saygin H."/>
        </authorList>
    </citation>
    <scope>NUCLEOTIDE SEQUENCE [LARGE SCALE GENOMIC DNA]</scope>
    <source>
        <strain evidence="1 2">H3C3</strain>
    </source>
</reference>
<dbReference type="EMBL" id="SMKU01000002">
    <property type="protein sequence ID" value="TDD97625.1"/>
    <property type="molecule type" value="Genomic_DNA"/>
</dbReference>
<comment type="caution">
    <text evidence="1">The sequence shown here is derived from an EMBL/GenBank/DDBJ whole genome shotgun (WGS) entry which is preliminary data.</text>
</comment>
<name>A0A4R5CDM8_9ACTN</name>
<evidence type="ECO:0000313" key="2">
    <source>
        <dbReference type="Proteomes" id="UP000294513"/>
    </source>
</evidence>
<organism evidence="1 2">
    <name type="scientific">Actinomadura rubrisoli</name>
    <dbReference type="NCBI Taxonomy" id="2530368"/>
    <lineage>
        <taxon>Bacteria</taxon>
        <taxon>Bacillati</taxon>
        <taxon>Actinomycetota</taxon>
        <taxon>Actinomycetes</taxon>
        <taxon>Streptosporangiales</taxon>
        <taxon>Thermomonosporaceae</taxon>
        <taxon>Actinomadura</taxon>
    </lineage>
</organism>
<dbReference type="AlphaFoldDB" id="A0A4R5CDM8"/>
<protein>
    <submittedName>
        <fullName evidence="1">Uncharacterized protein</fullName>
    </submittedName>
</protein>
<gene>
    <name evidence="1" type="ORF">E1298_00920</name>
</gene>
<accession>A0A4R5CDM8</accession>
<proteinExistence type="predicted"/>
<evidence type="ECO:0000313" key="1">
    <source>
        <dbReference type="EMBL" id="TDD97625.1"/>
    </source>
</evidence>
<keyword evidence="2" id="KW-1185">Reference proteome</keyword>